<dbReference type="EMBL" id="ML120486">
    <property type="protein sequence ID" value="RPA91850.1"/>
    <property type="molecule type" value="Genomic_DNA"/>
</dbReference>
<accession>A0A3N4J5Z6</accession>
<proteinExistence type="predicted"/>
<protein>
    <recommendedName>
        <fullName evidence="4">PiggyBac transposable element-derived protein domain-containing protein</fullName>
    </recommendedName>
</protein>
<gene>
    <name evidence="2" type="ORF">L873DRAFT_1780403</name>
</gene>
<evidence type="ECO:0000313" key="2">
    <source>
        <dbReference type="EMBL" id="RPA91850.1"/>
    </source>
</evidence>
<feature type="region of interest" description="Disordered" evidence="1">
    <location>
        <begin position="108"/>
        <end position="132"/>
    </location>
</feature>
<dbReference type="Proteomes" id="UP000276215">
    <property type="component" value="Unassembled WGS sequence"/>
</dbReference>
<reference evidence="2 3" key="1">
    <citation type="journal article" date="2018" name="Nat. Ecol. Evol.">
        <title>Pezizomycetes genomes reveal the molecular basis of ectomycorrhizal truffle lifestyle.</title>
        <authorList>
            <person name="Murat C."/>
            <person name="Payen T."/>
            <person name="Noel B."/>
            <person name="Kuo A."/>
            <person name="Morin E."/>
            <person name="Chen J."/>
            <person name="Kohler A."/>
            <person name="Krizsan K."/>
            <person name="Balestrini R."/>
            <person name="Da Silva C."/>
            <person name="Montanini B."/>
            <person name="Hainaut M."/>
            <person name="Levati E."/>
            <person name="Barry K.W."/>
            <person name="Belfiori B."/>
            <person name="Cichocki N."/>
            <person name="Clum A."/>
            <person name="Dockter R.B."/>
            <person name="Fauchery L."/>
            <person name="Guy J."/>
            <person name="Iotti M."/>
            <person name="Le Tacon F."/>
            <person name="Lindquist E.A."/>
            <person name="Lipzen A."/>
            <person name="Malagnac F."/>
            <person name="Mello A."/>
            <person name="Molinier V."/>
            <person name="Miyauchi S."/>
            <person name="Poulain J."/>
            <person name="Riccioni C."/>
            <person name="Rubini A."/>
            <person name="Sitrit Y."/>
            <person name="Splivallo R."/>
            <person name="Traeger S."/>
            <person name="Wang M."/>
            <person name="Zifcakova L."/>
            <person name="Wipf D."/>
            <person name="Zambonelli A."/>
            <person name="Paolocci F."/>
            <person name="Nowrousian M."/>
            <person name="Ottonello S."/>
            <person name="Baldrian P."/>
            <person name="Spatafora J.W."/>
            <person name="Henrissat B."/>
            <person name="Nagy L.G."/>
            <person name="Aury J.M."/>
            <person name="Wincker P."/>
            <person name="Grigoriev I.V."/>
            <person name="Bonfante P."/>
            <person name="Martin F.M."/>
        </authorList>
    </citation>
    <scope>NUCLEOTIDE SEQUENCE [LARGE SCALE GENOMIC DNA]</scope>
    <source>
        <strain evidence="2 3">120613-1</strain>
    </source>
</reference>
<dbReference type="AlphaFoldDB" id="A0A3N4J5Z6"/>
<evidence type="ECO:0008006" key="4">
    <source>
        <dbReference type="Google" id="ProtNLM"/>
    </source>
</evidence>
<organism evidence="2 3">
    <name type="scientific">Choiromyces venosus 120613-1</name>
    <dbReference type="NCBI Taxonomy" id="1336337"/>
    <lineage>
        <taxon>Eukaryota</taxon>
        <taxon>Fungi</taxon>
        <taxon>Dikarya</taxon>
        <taxon>Ascomycota</taxon>
        <taxon>Pezizomycotina</taxon>
        <taxon>Pezizomycetes</taxon>
        <taxon>Pezizales</taxon>
        <taxon>Tuberaceae</taxon>
        <taxon>Choiromyces</taxon>
    </lineage>
</organism>
<keyword evidence="3" id="KW-1185">Reference proteome</keyword>
<evidence type="ECO:0000256" key="1">
    <source>
        <dbReference type="SAM" id="MobiDB-lite"/>
    </source>
</evidence>
<dbReference type="OrthoDB" id="2431486at2759"/>
<evidence type="ECO:0000313" key="3">
    <source>
        <dbReference type="Proteomes" id="UP000276215"/>
    </source>
</evidence>
<sequence>MGSVDIADQLRSYYSTQQCCRRNWLPLFYWLLDTSLVNAYRIQRTINSPAYWKQQSQHFHFRSEVADKVIHEGIRLNETETSLQSGLSSPNSPRPVPREPKVTYIPHTHRSHHTLRTDSRTGPTPAAFPPPRPTPVTFPPPEAHTLEQRPTRTLCLLCHWQRS</sequence>
<name>A0A3N4J5Z6_9PEZI</name>